<dbReference type="CDD" id="cd03440">
    <property type="entry name" value="hot_dog"/>
    <property type="match status" value="1"/>
</dbReference>
<reference evidence="5" key="1">
    <citation type="submission" date="2016-11" db="EMBL/GenBank/DDBJ databases">
        <authorList>
            <person name="Varghese N."/>
            <person name="Submissions S."/>
        </authorList>
    </citation>
    <scope>NUCLEOTIDE SEQUENCE [LARGE SCALE GENOMIC DNA]</scope>
    <source>
        <strain evidence="5">DSM 9756</strain>
    </source>
</reference>
<proteinExistence type="predicted"/>
<feature type="active site" evidence="1">
    <location>
        <position position="70"/>
    </location>
</feature>
<evidence type="ECO:0000256" key="1">
    <source>
        <dbReference type="PIRSR" id="PIRSR014972-1"/>
    </source>
</evidence>
<dbReference type="Gene3D" id="3.10.129.10">
    <property type="entry name" value="Hotdog Thioesterase"/>
    <property type="match status" value="1"/>
</dbReference>
<dbReference type="InterPro" id="IPR054485">
    <property type="entry name" value="FlK-like_dom"/>
</dbReference>
<feature type="binding site" evidence="2">
    <location>
        <position position="63"/>
    </location>
    <ligand>
        <name>substrate</name>
    </ligand>
</feature>
<dbReference type="PANTHER" id="PTHR36934">
    <property type="entry name" value="BLR0278 PROTEIN"/>
    <property type="match status" value="1"/>
</dbReference>
<organism evidence="4 5">
    <name type="scientific">Desulfacinum infernum DSM 9756</name>
    <dbReference type="NCBI Taxonomy" id="1121391"/>
    <lineage>
        <taxon>Bacteria</taxon>
        <taxon>Pseudomonadati</taxon>
        <taxon>Thermodesulfobacteriota</taxon>
        <taxon>Syntrophobacteria</taxon>
        <taxon>Syntrophobacterales</taxon>
        <taxon>Syntrophobacteraceae</taxon>
        <taxon>Desulfacinum</taxon>
    </lineage>
</organism>
<dbReference type="RefSeq" id="WP_073038551.1">
    <property type="nucleotide sequence ID" value="NZ_FQVB01000014.1"/>
</dbReference>
<evidence type="ECO:0000256" key="2">
    <source>
        <dbReference type="PIRSR" id="PIRSR014972-2"/>
    </source>
</evidence>
<name>A0A1M5AEF2_9BACT</name>
<feature type="binding site" evidence="2">
    <location>
        <position position="114"/>
    </location>
    <ligand>
        <name>substrate</name>
    </ligand>
</feature>
<dbReference type="Proteomes" id="UP000184076">
    <property type="component" value="Unassembled WGS sequence"/>
</dbReference>
<evidence type="ECO:0000313" key="4">
    <source>
        <dbReference type="EMBL" id="SHF28603.1"/>
    </source>
</evidence>
<dbReference type="Pfam" id="PF22636">
    <property type="entry name" value="FlK"/>
    <property type="match status" value="1"/>
</dbReference>
<dbReference type="AlphaFoldDB" id="A0A1M5AEF2"/>
<evidence type="ECO:0000259" key="3">
    <source>
        <dbReference type="Pfam" id="PF22636"/>
    </source>
</evidence>
<protein>
    <submittedName>
        <fullName evidence="4">Thioesterase superfamily</fullName>
    </submittedName>
</protein>
<feature type="active site" evidence="1">
    <location>
        <position position="36"/>
    </location>
</feature>
<accession>A0A1M5AEF2</accession>
<sequence length="136" mass="15340">MSEVFTVGMKKELTLKTQPEHSARRFYENLPDVFATPFLGGLMEQVSAMLIDEHLEPGMQSVGMSMNLKHLAPTPLGMEVRVVTEVTAVEGRKLTFRLEAYDEVEKIGEATHERFIIKADKFNARVEEKARKAAES</sequence>
<gene>
    <name evidence="4" type="ORF">SAMN02745206_01684</name>
</gene>
<dbReference type="PANTHER" id="PTHR36934:SF1">
    <property type="entry name" value="THIOESTERASE DOMAIN-CONTAINING PROTEIN"/>
    <property type="match status" value="1"/>
</dbReference>
<feature type="binding site" evidence="2">
    <location>
        <position position="63"/>
    </location>
    <ligand>
        <name>CoA</name>
        <dbReference type="ChEBI" id="CHEBI:57287"/>
    </ligand>
</feature>
<feature type="active site" evidence="1">
    <location>
        <position position="44"/>
    </location>
</feature>
<dbReference type="PIRSF" id="PIRSF014972">
    <property type="entry name" value="FlK"/>
    <property type="match status" value="1"/>
</dbReference>
<evidence type="ECO:0000313" key="5">
    <source>
        <dbReference type="Proteomes" id="UP000184076"/>
    </source>
</evidence>
<feature type="domain" description="Fluoroacetyl-CoA-specific thioesterase-like" evidence="3">
    <location>
        <begin position="19"/>
        <end position="119"/>
    </location>
</feature>
<dbReference type="EMBL" id="FQVB01000014">
    <property type="protein sequence ID" value="SHF28603.1"/>
    <property type="molecule type" value="Genomic_DNA"/>
</dbReference>
<keyword evidence="5" id="KW-1185">Reference proteome</keyword>
<dbReference type="InterPro" id="IPR029069">
    <property type="entry name" value="HotDog_dom_sf"/>
</dbReference>
<dbReference type="SUPFAM" id="SSF54637">
    <property type="entry name" value="Thioesterase/thiol ester dehydrase-isomerase"/>
    <property type="match status" value="1"/>
</dbReference>
<dbReference type="OrthoDB" id="6902891at2"/>
<dbReference type="InterPro" id="IPR025540">
    <property type="entry name" value="FlK"/>
</dbReference>